<feature type="compositionally biased region" description="Low complexity" evidence="4">
    <location>
        <begin position="359"/>
        <end position="378"/>
    </location>
</feature>
<dbReference type="EMBL" id="LKEB01000045">
    <property type="protein sequence ID" value="ROW05869.1"/>
    <property type="molecule type" value="Genomic_DNA"/>
</dbReference>
<dbReference type="PANTHER" id="PTHR34997:SF1">
    <property type="entry name" value="PEPTIDOGLYCAN-BINDING LYSIN DOMAIN"/>
    <property type="match status" value="1"/>
</dbReference>
<dbReference type="InterPro" id="IPR036779">
    <property type="entry name" value="LysM_dom_sf"/>
</dbReference>
<feature type="region of interest" description="Disordered" evidence="4">
    <location>
        <begin position="359"/>
        <end position="379"/>
    </location>
</feature>
<proteinExistence type="inferred from homology"/>
<evidence type="ECO:0000256" key="2">
    <source>
        <dbReference type="ARBA" id="ARBA00023026"/>
    </source>
</evidence>
<evidence type="ECO:0000256" key="3">
    <source>
        <dbReference type="ARBA" id="ARBA00044955"/>
    </source>
</evidence>
<dbReference type="Proteomes" id="UP000285146">
    <property type="component" value="Unassembled WGS sequence"/>
</dbReference>
<sequence length="530" mass="57773">MGLIWLRTWYGDGSDAAFSAFNEVRDEETEYPVFQDAQRYNYGEDWKRFFTRAPQMLDPYSTSPVGYESTKQRALEECFQFEVQIKREVEQGGYGIHWMVMYSDYYWKSKVGLIFVADEEMLRAAAQDPESAKVLAVWYDELGRVVRHTRLTVDEASDVEMREQVMRGTNQESNEWLSAQPGEGYETFVLPATQFTTVPSQTAAPNYTTTYLAPTTPLNISTMSASFLPDSISAFASLLVYCPITANDTLDGWTISDLPDDCEDGLEIYCDPLVNATVPTSTSFPVTCSPSYWENLATASVTASSSEVTTGDSTTTTASTPIQTGIATDCDAWNPALGSECQYLIPTYAVCIGVSGSSSSTAGSTSPGPTRTTNTPSPIMTGTDPSCTSYYYVASGDSCYDIEQEYGITSDEFDTWNPSIGSDCSGLWASEYICVGAPYTHIATTSSIATATSTTSTTSTSIATSAVPSPLEPSTWTNCTSYYYVVSGDSCYSIEQEYSITAEEFTEWNPAVGTGCAGLWADVYVCVVGP</sequence>
<dbReference type="SUPFAM" id="SSF54106">
    <property type="entry name" value="LysM domain"/>
    <property type="match status" value="2"/>
</dbReference>
<dbReference type="SMART" id="SM00257">
    <property type="entry name" value="LysM"/>
    <property type="match status" value="2"/>
</dbReference>
<evidence type="ECO:0000313" key="7">
    <source>
        <dbReference type="Proteomes" id="UP000285146"/>
    </source>
</evidence>
<dbReference type="GO" id="GO:0008061">
    <property type="term" value="F:chitin binding"/>
    <property type="evidence" value="ECO:0007669"/>
    <property type="project" value="UniProtKB-KW"/>
</dbReference>
<evidence type="ECO:0000256" key="4">
    <source>
        <dbReference type="SAM" id="MobiDB-lite"/>
    </source>
</evidence>
<gene>
    <name evidence="6" type="ORF">VPNG_08045</name>
</gene>
<dbReference type="InParanoid" id="A0A423WQU6"/>
<reference evidence="6 7" key="1">
    <citation type="submission" date="2015-09" db="EMBL/GenBank/DDBJ databases">
        <title>Host preference determinants of Valsa canker pathogens revealed by comparative genomics.</title>
        <authorList>
            <person name="Yin Z."/>
            <person name="Huang L."/>
        </authorList>
    </citation>
    <scope>NUCLEOTIDE SEQUENCE [LARGE SCALE GENOMIC DNA]</scope>
    <source>
        <strain evidence="6 7">SXYLt</strain>
    </source>
</reference>
<comment type="caution">
    <text evidence="6">The sequence shown here is derived from an EMBL/GenBank/DDBJ whole genome shotgun (WGS) entry which is preliminary data.</text>
</comment>
<keyword evidence="2" id="KW-0843">Virulence</keyword>
<dbReference type="Gene3D" id="3.10.350.10">
    <property type="entry name" value="LysM domain"/>
    <property type="match status" value="2"/>
</dbReference>
<protein>
    <recommendedName>
        <fullName evidence="5">LysM domain-containing protein</fullName>
    </recommendedName>
</protein>
<accession>A0A423WQU6</accession>
<dbReference type="STRING" id="1230097.A0A423WQU6"/>
<feature type="domain" description="LysM" evidence="5">
    <location>
        <begin position="389"/>
        <end position="435"/>
    </location>
</feature>
<keyword evidence="1" id="KW-0147">Chitin-binding</keyword>
<name>A0A423WQU6_9PEZI</name>
<evidence type="ECO:0000259" key="5">
    <source>
        <dbReference type="PROSITE" id="PS51782"/>
    </source>
</evidence>
<comment type="similarity">
    <text evidence="3">Belongs to the secreted LysM effector family.</text>
</comment>
<dbReference type="CDD" id="cd00118">
    <property type="entry name" value="LysM"/>
    <property type="match status" value="2"/>
</dbReference>
<dbReference type="AlphaFoldDB" id="A0A423WQU6"/>
<feature type="domain" description="LysM" evidence="5">
    <location>
        <begin position="481"/>
        <end position="527"/>
    </location>
</feature>
<organism evidence="6 7">
    <name type="scientific">Cytospora leucostoma</name>
    <dbReference type="NCBI Taxonomy" id="1230097"/>
    <lineage>
        <taxon>Eukaryota</taxon>
        <taxon>Fungi</taxon>
        <taxon>Dikarya</taxon>
        <taxon>Ascomycota</taxon>
        <taxon>Pezizomycotina</taxon>
        <taxon>Sordariomycetes</taxon>
        <taxon>Sordariomycetidae</taxon>
        <taxon>Diaporthales</taxon>
        <taxon>Cytosporaceae</taxon>
        <taxon>Cytospora</taxon>
    </lineage>
</organism>
<dbReference type="InterPro" id="IPR052210">
    <property type="entry name" value="LysM1-like"/>
</dbReference>
<dbReference type="PROSITE" id="PS51782">
    <property type="entry name" value="LYSM"/>
    <property type="match status" value="2"/>
</dbReference>
<dbReference type="Pfam" id="PF01476">
    <property type="entry name" value="LysM"/>
    <property type="match status" value="2"/>
</dbReference>
<evidence type="ECO:0000256" key="1">
    <source>
        <dbReference type="ARBA" id="ARBA00022669"/>
    </source>
</evidence>
<dbReference type="InterPro" id="IPR018392">
    <property type="entry name" value="LysM"/>
</dbReference>
<evidence type="ECO:0000313" key="6">
    <source>
        <dbReference type="EMBL" id="ROW05869.1"/>
    </source>
</evidence>
<dbReference type="PANTHER" id="PTHR34997">
    <property type="entry name" value="AM15"/>
    <property type="match status" value="1"/>
</dbReference>
<dbReference type="OrthoDB" id="2281372at2759"/>
<keyword evidence="7" id="KW-1185">Reference proteome</keyword>